<proteinExistence type="predicted"/>
<dbReference type="Proteomes" id="UP000020561">
    <property type="component" value="Unassembled WGS sequence"/>
</dbReference>
<comment type="caution">
    <text evidence="1">The sequence shown here is derived from an EMBL/GenBank/DDBJ whole genome shotgun (WGS) entry which is preliminary data.</text>
</comment>
<evidence type="ECO:0000313" key="2">
    <source>
        <dbReference type="Proteomes" id="UP000020561"/>
    </source>
</evidence>
<gene>
    <name evidence="1" type="ORF">I545_1895</name>
</gene>
<protein>
    <submittedName>
        <fullName evidence="1">Uncharacterized protein</fullName>
    </submittedName>
</protein>
<evidence type="ECO:0000313" key="1">
    <source>
        <dbReference type="EMBL" id="EUA19782.1"/>
    </source>
</evidence>
<dbReference type="AlphaFoldDB" id="X7ZJP1"/>
<reference evidence="1 2" key="1">
    <citation type="submission" date="2013-12" db="EMBL/GenBank/DDBJ databases">
        <authorList>
            <person name="Brown-Elliot B."/>
            <person name="Wallace R."/>
            <person name="Lenaerts A."/>
            <person name="Ordway D."/>
            <person name="DeGroote M.A."/>
            <person name="Parker T."/>
            <person name="Sizemore C."/>
            <person name="Tallon L.J."/>
            <person name="Sadzewicz L.K."/>
            <person name="Sengamalay N."/>
            <person name="Fraser C.M."/>
            <person name="Hine E."/>
            <person name="Shefchek K.A."/>
            <person name="Das S.P."/>
            <person name="Tettelin H."/>
        </authorList>
    </citation>
    <scope>NUCLEOTIDE SEQUENCE [LARGE SCALE GENOMIC DNA]</scope>
    <source>
        <strain evidence="1 2">662</strain>
    </source>
</reference>
<name>X7ZJP1_MYCKA</name>
<organism evidence="1 2">
    <name type="scientific">Mycobacterium kansasii 662</name>
    <dbReference type="NCBI Taxonomy" id="1299326"/>
    <lineage>
        <taxon>Bacteria</taxon>
        <taxon>Bacillati</taxon>
        <taxon>Actinomycetota</taxon>
        <taxon>Actinomycetes</taxon>
        <taxon>Mycobacteriales</taxon>
        <taxon>Mycobacteriaceae</taxon>
        <taxon>Mycobacterium</taxon>
    </lineage>
</organism>
<accession>X7ZJP1</accession>
<dbReference type="EMBL" id="JAOA01000002">
    <property type="protein sequence ID" value="EUA19782.1"/>
    <property type="molecule type" value="Genomic_DNA"/>
</dbReference>
<sequence length="73" mass="7503">MVSSWLYRCCGNATATPATHGLVVKAEVVNTELACAATRAGLPPVNVFMWGVTSAPPDRFTAGAIACHSPPCG</sequence>